<evidence type="ECO:0000313" key="2">
    <source>
        <dbReference type="Proteomes" id="UP000192356"/>
    </source>
</evidence>
<gene>
    <name evidence="1" type="ORF">HERIO_2274</name>
</gene>
<accession>A0A1X0Q7I7</accession>
<dbReference type="OrthoDB" id="2194526at2759"/>
<dbReference type="AlphaFoldDB" id="A0A1X0Q7I7"/>
<keyword evidence="2" id="KW-1185">Reference proteome</keyword>
<sequence>MLLQSRGGDRRSKLSLVIKKQFLSGWMMNRIRLKDLRIKVIETYNIDVSISTIDRCFRQFRYTIKQITLFLEHRNSQSTIEIRTYYECEYRTLEAENEDKSSVFLNNVGFLVVTHSSSGRSLKG</sequence>
<reference evidence="1 2" key="1">
    <citation type="journal article" date="2017" name="Environ. Microbiol.">
        <title>Decay of the glycolytic pathway and adaptation to intranuclear parasitism within Enterocytozoonidae microsporidia.</title>
        <authorList>
            <person name="Wiredu Boakye D."/>
            <person name="Jaroenlak P."/>
            <person name="Prachumwat A."/>
            <person name="Williams T.A."/>
            <person name="Bateman K.S."/>
            <person name="Itsathitphaisarn O."/>
            <person name="Sritunyalucksana K."/>
            <person name="Paszkiewicz K.H."/>
            <person name="Moore K.A."/>
            <person name="Stentiford G.D."/>
            <person name="Williams B.A."/>
        </authorList>
    </citation>
    <scope>NUCLEOTIDE SEQUENCE [LARGE SCALE GENOMIC DNA]</scope>
    <source>
        <strain evidence="1 2">GB1</strain>
    </source>
</reference>
<proteinExistence type="predicted"/>
<protein>
    <submittedName>
        <fullName evidence="1">Uncharacterized protein</fullName>
    </submittedName>
</protein>
<dbReference type="EMBL" id="LVKB01000204">
    <property type="protein sequence ID" value="ORD95716.1"/>
    <property type="molecule type" value="Genomic_DNA"/>
</dbReference>
<name>A0A1X0Q7I7_9MICR</name>
<organism evidence="1 2">
    <name type="scientific">Hepatospora eriocheir</name>
    <dbReference type="NCBI Taxonomy" id="1081669"/>
    <lineage>
        <taxon>Eukaryota</taxon>
        <taxon>Fungi</taxon>
        <taxon>Fungi incertae sedis</taxon>
        <taxon>Microsporidia</taxon>
        <taxon>Hepatosporidae</taxon>
        <taxon>Hepatospora</taxon>
    </lineage>
</organism>
<dbReference type="Proteomes" id="UP000192356">
    <property type="component" value="Unassembled WGS sequence"/>
</dbReference>
<dbReference type="VEuPathDB" id="MicrosporidiaDB:HERIO_2274"/>
<comment type="caution">
    <text evidence="1">The sequence shown here is derived from an EMBL/GenBank/DDBJ whole genome shotgun (WGS) entry which is preliminary data.</text>
</comment>
<evidence type="ECO:0000313" key="1">
    <source>
        <dbReference type="EMBL" id="ORD95716.1"/>
    </source>
</evidence>